<evidence type="ECO:0000313" key="2">
    <source>
        <dbReference type="EMBL" id="ROT65009.1"/>
    </source>
</evidence>
<evidence type="ECO:0000259" key="1">
    <source>
        <dbReference type="Pfam" id="PF26063"/>
    </source>
</evidence>
<dbReference type="STRING" id="6689.A0A423SLJ5"/>
<reference evidence="2 3" key="1">
    <citation type="submission" date="2018-04" db="EMBL/GenBank/DDBJ databases">
        <authorList>
            <person name="Zhang X."/>
            <person name="Yuan J."/>
            <person name="Li F."/>
            <person name="Xiang J."/>
        </authorList>
    </citation>
    <scope>NUCLEOTIDE SEQUENCE [LARGE SCALE GENOMIC DNA]</scope>
    <source>
        <tissue evidence="2">Muscle</tissue>
    </source>
</reference>
<dbReference type="InterPro" id="IPR027417">
    <property type="entry name" value="P-loop_NTPase"/>
</dbReference>
<feature type="domain" description="MCMDC2 N-terminal" evidence="1">
    <location>
        <begin position="7"/>
        <end position="91"/>
    </location>
</feature>
<proteinExistence type="predicted"/>
<dbReference type="EMBL" id="QCYY01003158">
    <property type="protein sequence ID" value="ROT65009.1"/>
    <property type="molecule type" value="Genomic_DNA"/>
</dbReference>
<evidence type="ECO:0000313" key="3">
    <source>
        <dbReference type="Proteomes" id="UP000283509"/>
    </source>
</evidence>
<dbReference type="GO" id="GO:0017116">
    <property type="term" value="F:single-stranded DNA helicase activity"/>
    <property type="evidence" value="ECO:0007669"/>
    <property type="project" value="TreeGrafter"/>
</dbReference>
<accession>A0A423SLJ5</accession>
<gene>
    <name evidence="2" type="ORF">C7M84_017063</name>
</gene>
<dbReference type="InterPro" id="IPR058769">
    <property type="entry name" value="MCMDC2_N"/>
</dbReference>
<dbReference type="GO" id="GO:0005634">
    <property type="term" value="C:nucleus"/>
    <property type="evidence" value="ECO:0007669"/>
    <property type="project" value="TreeGrafter"/>
</dbReference>
<dbReference type="AlphaFoldDB" id="A0A423SLJ5"/>
<protein>
    <submittedName>
        <fullName evidence="2">Putative MCM domain-containing protein 2-like</fullName>
    </submittedName>
</protein>
<reference evidence="2 3" key="2">
    <citation type="submission" date="2019-01" db="EMBL/GenBank/DDBJ databases">
        <title>The decoding of complex shrimp genome reveals the adaptation for benthos swimmer, frequently molting mechanism and breeding impact on genome.</title>
        <authorList>
            <person name="Sun Y."/>
            <person name="Gao Y."/>
            <person name="Yu Y."/>
        </authorList>
    </citation>
    <scope>NUCLEOTIDE SEQUENCE [LARGE SCALE GENOMIC DNA]</scope>
    <source>
        <tissue evidence="2">Muscle</tissue>
    </source>
</reference>
<dbReference type="OrthoDB" id="6349509at2759"/>
<comment type="caution">
    <text evidence="2">The sequence shown here is derived from an EMBL/GenBank/DDBJ whole genome shotgun (WGS) entry which is preliminary data.</text>
</comment>
<name>A0A423SLJ5_PENVA</name>
<organism evidence="2 3">
    <name type="scientific">Penaeus vannamei</name>
    <name type="common">Whiteleg shrimp</name>
    <name type="synonym">Litopenaeus vannamei</name>
    <dbReference type="NCBI Taxonomy" id="6689"/>
    <lineage>
        <taxon>Eukaryota</taxon>
        <taxon>Metazoa</taxon>
        <taxon>Ecdysozoa</taxon>
        <taxon>Arthropoda</taxon>
        <taxon>Crustacea</taxon>
        <taxon>Multicrustacea</taxon>
        <taxon>Malacostraca</taxon>
        <taxon>Eumalacostraca</taxon>
        <taxon>Eucarida</taxon>
        <taxon>Decapoda</taxon>
        <taxon>Dendrobranchiata</taxon>
        <taxon>Penaeoidea</taxon>
        <taxon>Penaeidae</taxon>
        <taxon>Penaeus</taxon>
    </lineage>
</organism>
<keyword evidence="3" id="KW-1185">Reference proteome</keyword>
<dbReference type="Pfam" id="PF26063">
    <property type="entry name" value="MCMDC2_N"/>
    <property type="match status" value="1"/>
</dbReference>
<sequence length="711" mass="77736">MEAEKALQASVVRYLHQSGGMDRLRAALVARAALSPVPKILKVPVLVNLMDVREADECLAEMVMTEPMQAQQLFHNVLYVAALSTLSALRPCITSGDDHCPPVAATALPTLNDQVSLYPQEEKSKADKDEEIESVDFDLSLQCLSPEGSPESSVADETETLTAAQIYAPLRVSGIPWVKEWMVSSVRDLPLHLKEPILALLAGRILAVSLPQPYTVWARYVCSNPGCAGTVKDLHVRVFSVGHDEADTVYHHRLCRVCGFHLEEDPSSRELSEKAQVVLVPAEGSSLTKPQAEHARFQTLTLVLRDEMLQSVEPGQRLEATVMMVPRAFPALPTLEAVVVHPPRPLRPHSTLPRLVEDRQSSPWSLVVTLAYMFASTVTPAGTFHTFKLALLLSLASCSSSKAGLAVLGVGSNTTLLLRLLRYGGRYAPCKVHHSSLDSVGGVCVKEPEGRVWVQGGSLLLAHGGVCVLGDFSTFRKDVRQSVCRALESGVVHVQSPPHLRHKTPPFKYPLRAAAWACYDPAHGRLRSSTEHDDTFLHVPLGDLTKSITDIFGLVIYCETPDGECEREAEEVITLQTLLDSTNPEEPPQPLLPPDQLLQFLSIARSLDVEFSLEAEKLIRGYYVATRRLRGDCVQGASVPITAIHTLAKVASCHARLALRKTVESWDAVAAVMLSEEALAAHSGYSLLQVKPTPHLPTHCDLHSILGRKVH</sequence>
<dbReference type="InterPro" id="IPR031327">
    <property type="entry name" value="MCM"/>
</dbReference>
<dbReference type="PANTHER" id="PTHR11630">
    <property type="entry name" value="DNA REPLICATION LICENSING FACTOR MCM FAMILY MEMBER"/>
    <property type="match status" value="1"/>
</dbReference>
<dbReference type="PANTHER" id="PTHR11630:SF75">
    <property type="entry name" value="MINICHROMOSOME MAINTENANCE DOMAIN-CONTAINING PROTEIN 2"/>
    <property type="match status" value="1"/>
</dbReference>
<dbReference type="Gene3D" id="3.40.50.300">
    <property type="entry name" value="P-loop containing nucleotide triphosphate hydrolases"/>
    <property type="match status" value="1"/>
</dbReference>
<dbReference type="GO" id="GO:0003677">
    <property type="term" value="F:DNA binding"/>
    <property type="evidence" value="ECO:0007669"/>
    <property type="project" value="InterPro"/>
</dbReference>
<dbReference type="GO" id="GO:0000727">
    <property type="term" value="P:double-strand break repair via break-induced replication"/>
    <property type="evidence" value="ECO:0007669"/>
    <property type="project" value="TreeGrafter"/>
</dbReference>
<dbReference type="GO" id="GO:0005524">
    <property type="term" value="F:ATP binding"/>
    <property type="evidence" value="ECO:0007669"/>
    <property type="project" value="InterPro"/>
</dbReference>
<dbReference type="Proteomes" id="UP000283509">
    <property type="component" value="Unassembled WGS sequence"/>
</dbReference>